<name>A0A3M8P9I3_9BACL</name>
<comment type="caution">
    <text evidence="1">The sequence shown here is derived from an EMBL/GenBank/DDBJ whole genome shotgun (WGS) entry which is preliminary data.</text>
</comment>
<sequence length="68" mass="7717">MNTQKPLTCSCFSEVDRMIDEGLGNGSINPKYTEVHLKLKEKQEGLKLLNLQAESEEEMDTNPFSLRS</sequence>
<dbReference type="Proteomes" id="UP000275473">
    <property type="component" value="Unassembled WGS sequence"/>
</dbReference>
<proteinExistence type="predicted"/>
<gene>
    <name evidence="1" type="ORF">EEX84_02665</name>
</gene>
<protein>
    <submittedName>
        <fullName evidence="1">Uncharacterized protein</fullName>
    </submittedName>
</protein>
<organism evidence="1 2">
    <name type="scientific">Planococcus salinus</name>
    <dbReference type="NCBI Taxonomy" id="1848460"/>
    <lineage>
        <taxon>Bacteria</taxon>
        <taxon>Bacillati</taxon>
        <taxon>Bacillota</taxon>
        <taxon>Bacilli</taxon>
        <taxon>Bacillales</taxon>
        <taxon>Caryophanaceae</taxon>
        <taxon>Planococcus</taxon>
    </lineage>
</organism>
<dbReference type="EMBL" id="RIAX01000002">
    <property type="protein sequence ID" value="RNF40349.1"/>
    <property type="molecule type" value="Genomic_DNA"/>
</dbReference>
<dbReference type="RefSeq" id="WP_123164050.1">
    <property type="nucleotide sequence ID" value="NZ_RIAX01000002.1"/>
</dbReference>
<accession>A0A3M8P9I3</accession>
<reference evidence="1 2" key="1">
    <citation type="journal article" date="2018" name="Int. J. Syst. Evol. Microbiol.">
        <title>Planococcus salinus sp. nov., a moderately halophilic bacterium isolated from a saline-alkali soil.</title>
        <authorList>
            <person name="Gan L."/>
        </authorList>
    </citation>
    <scope>NUCLEOTIDE SEQUENCE [LARGE SCALE GENOMIC DNA]</scope>
    <source>
        <strain evidence="1 2">LCB217</strain>
    </source>
</reference>
<keyword evidence="2" id="KW-1185">Reference proteome</keyword>
<dbReference type="OrthoDB" id="2429046at2"/>
<evidence type="ECO:0000313" key="1">
    <source>
        <dbReference type="EMBL" id="RNF40349.1"/>
    </source>
</evidence>
<dbReference type="AlphaFoldDB" id="A0A3M8P9I3"/>
<evidence type="ECO:0000313" key="2">
    <source>
        <dbReference type="Proteomes" id="UP000275473"/>
    </source>
</evidence>